<feature type="domain" description="HTH marR-type" evidence="4">
    <location>
        <begin position="1"/>
        <end position="120"/>
    </location>
</feature>
<gene>
    <name evidence="5" type="ORF">J0A65_23135</name>
</gene>
<dbReference type="SUPFAM" id="SSF46785">
    <property type="entry name" value="Winged helix' DNA-binding domain"/>
    <property type="match status" value="1"/>
</dbReference>
<dbReference type="EMBL" id="JAFKCS010000183">
    <property type="protein sequence ID" value="MBN7822777.1"/>
    <property type="molecule type" value="Genomic_DNA"/>
</dbReference>
<dbReference type="Gene3D" id="1.10.10.10">
    <property type="entry name" value="Winged helix-like DNA-binding domain superfamily/Winged helix DNA-binding domain"/>
    <property type="match status" value="1"/>
</dbReference>
<keyword evidence="6" id="KW-1185">Reference proteome</keyword>
<dbReference type="SMART" id="SM00347">
    <property type="entry name" value="HTH_MARR"/>
    <property type="match status" value="1"/>
</dbReference>
<keyword evidence="3" id="KW-0804">Transcription</keyword>
<dbReference type="PANTHER" id="PTHR33164:SF64">
    <property type="entry name" value="TRANSCRIPTIONAL REGULATOR SLYA"/>
    <property type="match status" value="1"/>
</dbReference>
<evidence type="ECO:0000259" key="4">
    <source>
        <dbReference type="PROSITE" id="PS50995"/>
    </source>
</evidence>
<keyword evidence="2" id="KW-0238">DNA-binding</keyword>
<sequence length="130" mass="14428">WKKAVSRVIADTGISMSLATVVVLVQRNPQGMTQKELAEEAGINPGALVRLLDQATEMRLLERRQVPGDRRANTLHTQLSGAKLAEQVEAAADKLRLELMLDVPQADIERATALLRLFEERANQYLLDTP</sequence>
<evidence type="ECO:0000256" key="3">
    <source>
        <dbReference type="ARBA" id="ARBA00023163"/>
    </source>
</evidence>
<evidence type="ECO:0000256" key="2">
    <source>
        <dbReference type="ARBA" id="ARBA00023125"/>
    </source>
</evidence>
<reference evidence="5 6" key="1">
    <citation type="submission" date="2021-03" db="EMBL/GenBank/DDBJ databases">
        <title>novel species isolated from a fishpond in China.</title>
        <authorList>
            <person name="Lu H."/>
            <person name="Cai Z."/>
        </authorList>
    </citation>
    <scope>NUCLEOTIDE SEQUENCE [LARGE SCALE GENOMIC DNA]</scope>
    <source>
        <strain evidence="5 6">Y57</strain>
    </source>
</reference>
<dbReference type="InterPro" id="IPR036390">
    <property type="entry name" value="WH_DNA-bd_sf"/>
</dbReference>
<organism evidence="5 6">
    <name type="scientific">Bowmanella yangjiangensis</name>
    <dbReference type="NCBI Taxonomy" id="2811230"/>
    <lineage>
        <taxon>Bacteria</taxon>
        <taxon>Pseudomonadati</taxon>
        <taxon>Pseudomonadota</taxon>
        <taxon>Gammaproteobacteria</taxon>
        <taxon>Alteromonadales</taxon>
        <taxon>Alteromonadaceae</taxon>
        <taxon>Bowmanella</taxon>
    </lineage>
</organism>
<evidence type="ECO:0000313" key="6">
    <source>
        <dbReference type="Proteomes" id="UP000663992"/>
    </source>
</evidence>
<dbReference type="Pfam" id="PF12802">
    <property type="entry name" value="MarR_2"/>
    <property type="match status" value="1"/>
</dbReference>
<evidence type="ECO:0000313" key="5">
    <source>
        <dbReference type="EMBL" id="MBN7822777.1"/>
    </source>
</evidence>
<dbReference type="Proteomes" id="UP000663992">
    <property type="component" value="Unassembled WGS sequence"/>
</dbReference>
<dbReference type="InterPro" id="IPR039422">
    <property type="entry name" value="MarR/SlyA-like"/>
</dbReference>
<keyword evidence="1" id="KW-0805">Transcription regulation</keyword>
<dbReference type="RefSeq" id="WP_206596649.1">
    <property type="nucleotide sequence ID" value="NZ_JAFKCS010000183.1"/>
</dbReference>
<comment type="caution">
    <text evidence="5">The sequence shown here is derived from an EMBL/GenBank/DDBJ whole genome shotgun (WGS) entry which is preliminary data.</text>
</comment>
<proteinExistence type="predicted"/>
<dbReference type="InterPro" id="IPR036388">
    <property type="entry name" value="WH-like_DNA-bd_sf"/>
</dbReference>
<name>A0ABS3D071_9ALTE</name>
<dbReference type="InterPro" id="IPR000835">
    <property type="entry name" value="HTH_MarR-typ"/>
</dbReference>
<dbReference type="PANTHER" id="PTHR33164">
    <property type="entry name" value="TRANSCRIPTIONAL REGULATOR, MARR FAMILY"/>
    <property type="match status" value="1"/>
</dbReference>
<protein>
    <submittedName>
        <fullName evidence="5">MarR family transcriptional regulator</fullName>
    </submittedName>
</protein>
<evidence type="ECO:0000256" key="1">
    <source>
        <dbReference type="ARBA" id="ARBA00023015"/>
    </source>
</evidence>
<feature type="non-terminal residue" evidence="5">
    <location>
        <position position="1"/>
    </location>
</feature>
<dbReference type="PROSITE" id="PS50995">
    <property type="entry name" value="HTH_MARR_2"/>
    <property type="match status" value="1"/>
</dbReference>
<accession>A0ABS3D071</accession>